<dbReference type="EMBL" id="UFYW01000001">
    <property type="protein sequence ID" value="STD84627.1"/>
    <property type="molecule type" value="Genomic_DNA"/>
</dbReference>
<dbReference type="AlphaFoldDB" id="A0A376H1H8"/>
<dbReference type="Pfam" id="PF06458">
    <property type="entry name" value="MucBP"/>
    <property type="match status" value="1"/>
</dbReference>
<protein>
    <submittedName>
        <fullName evidence="10">Internalin-J</fullName>
    </submittedName>
</protein>
<evidence type="ECO:0000256" key="2">
    <source>
        <dbReference type="ARBA" id="ARBA00022525"/>
    </source>
</evidence>
<dbReference type="InterPro" id="IPR009459">
    <property type="entry name" value="MucBP_dom"/>
</dbReference>
<name>A0A376H1H8_ENTGA</name>
<dbReference type="Pfam" id="PF00746">
    <property type="entry name" value="Gram_pos_anchor"/>
    <property type="match status" value="1"/>
</dbReference>
<evidence type="ECO:0000256" key="6">
    <source>
        <dbReference type="SAM" id="MobiDB-lite"/>
    </source>
</evidence>
<accession>A0A376H1H8</accession>
<evidence type="ECO:0000256" key="7">
    <source>
        <dbReference type="SAM" id="Phobius"/>
    </source>
</evidence>
<keyword evidence="3" id="KW-0732">Signal</keyword>
<keyword evidence="7" id="KW-1133">Transmembrane helix</keyword>
<keyword evidence="2" id="KW-0964">Secreted</keyword>
<evidence type="ECO:0000256" key="5">
    <source>
        <dbReference type="ARBA" id="ARBA00023088"/>
    </source>
</evidence>
<reference evidence="10 11" key="1">
    <citation type="submission" date="2018-06" db="EMBL/GenBank/DDBJ databases">
        <authorList>
            <consortium name="Pathogen Informatics"/>
            <person name="Doyle S."/>
        </authorList>
    </citation>
    <scope>NUCLEOTIDE SEQUENCE [LARGE SCALE GENOMIC DNA]</scope>
    <source>
        <strain evidence="10 11">NCTC12360</strain>
    </source>
</reference>
<feature type="region of interest" description="Disordered" evidence="6">
    <location>
        <begin position="78"/>
        <end position="140"/>
    </location>
</feature>
<gene>
    <name evidence="10" type="primary">inlJ_4</name>
    <name evidence="10" type="ORF">NCTC12360_03171</name>
</gene>
<feature type="transmembrane region" description="Helical" evidence="7">
    <location>
        <begin position="147"/>
        <end position="166"/>
    </location>
</feature>
<feature type="transmembrane region" description="Helical" evidence="7">
    <location>
        <begin position="173"/>
        <end position="195"/>
    </location>
</feature>
<keyword evidence="5" id="KW-0572">Peptidoglycan-anchor</keyword>
<dbReference type="NCBIfam" id="TIGR01167">
    <property type="entry name" value="LPXTG_anchor"/>
    <property type="match status" value="1"/>
</dbReference>
<keyword evidence="7" id="KW-0812">Transmembrane</keyword>
<keyword evidence="1" id="KW-0134">Cell wall</keyword>
<evidence type="ECO:0000259" key="8">
    <source>
        <dbReference type="Pfam" id="PF00746"/>
    </source>
</evidence>
<feature type="compositionally biased region" description="Basic and acidic residues" evidence="6">
    <location>
        <begin position="94"/>
        <end position="103"/>
    </location>
</feature>
<keyword evidence="4" id="KW-0677">Repeat</keyword>
<evidence type="ECO:0000313" key="10">
    <source>
        <dbReference type="EMBL" id="STD84627.1"/>
    </source>
</evidence>
<keyword evidence="7" id="KW-0472">Membrane</keyword>
<dbReference type="RefSeq" id="WP_060813181.1">
    <property type="nucleotide sequence ID" value="NZ_JBHULA010000033.1"/>
</dbReference>
<feature type="domain" description="MucBP" evidence="9">
    <location>
        <begin position="243"/>
        <end position="304"/>
    </location>
</feature>
<evidence type="ECO:0000256" key="1">
    <source>
        <dbReference type="ARBA" id="ARBA00022512"/>
    </source>
</evidence>
<keyword evidence="11" id="KW-1185">Reference proteome</keyword>
<feature type="domain" description="Gram-positive cocci surface proteins LPxTG" evidence="8">
    <location>
        <begin position="133"/>
        <end position="169"/>
    </location>
</feature>
<dbReference type="InterPro" id="IPR019931">
    <property type="entry name" value="LPXTG_anchor"/>
</dbReference>
<proteinExistence type="predicted"/>
<dbReference type="Proteomes" id="UP000254807">
    <property type="component" value="Unassembled WGS sequence"/>
</dbReference>
<dbReference type="Gene3D" id="3.10.20.320">
    <property type="entry name" value="Putative peptidoglycan bound protein (lpxtg motif)"/>
    <property type="match status" value="1"/>
</dbReference>
<evidence type="ECO:0000256" key="4">
    <source>
        <dbReference type="ARBA" id="ARBA00022737"/>
    </source>
</evidence>
<sequence length="433" mass="47058">MKKKGLLKGSKWLALGILVLGALQIGINNSFAAESEAKVITEHVLLDSLSTSEQEGLIAEEPSVTIVHDEETFKLVYKEKEETATTESTADSTTDTHAKEDKVPLASSSESTATSDSTLLSTNQENIAGMKENQKLPKTGEKSQNKGFIILGIVFLLAGGVLLIWKRKQRKQLLLLIVIGGAGISIVSQAATLGLPESKIETVAKGSNYQPRTEVNGYEYVGYVHSTENSDVPPIPEGKEGSVIVHYVDEAQEKVHEDLLLTGKIGDSYSVDAIQIPGMSVKEVIGNPSGVFEEQKKEVTFIYENEKQIGHVTIDFTNITSQLGRYYYVYSDENDLSSEIHVKAEGFLFLDTGYRIPKDGKLELTGEVGAPISVPAGLELDGTSHPLALIYHDSEGQEKTAVIRYTSAYINGVAPSKFTAENQTITFNMSVPN</sequence>
<evidence type="ECO:0000256" key="3">
    <source>
        <dbReference type="ARBA" id="ARBA00022729"/>
    </source>
</evidence>
<feature type="compositionally biased region" description="Low complexity" evidence="6">
    <location>
        <begin position="105"/>
        <end position="122"/>
    </location>
</feature>
<evidence type="ECO:0000313" key="11">
    <source>
        <dbReference type="Proteomes" id="UP000254807"/>
    </source>
</evidence>
<organism evidence="10 11">
    <name type="scientific">Enterococcus gallinarum</name>
    <dbReference type="NCBI Taxonomy" id="1353"/>
    <lineage>
        <taxon>Bacteria</taxon>
        <taxon>Bacillati</taxon>
        <taxon>Bacillota</taxon>
        <taxon>Bacilli</taxon>
        <taxon>Lactobacillales</taxon>
        <taxon>Enterococcaceae</taxon>
        <taxon>Enterococcus</taxon>
    </lineage>
</organism>
<evidence type="ECO:0000259" key="9">
    <source>
        <dbReference type="Pfam" id="PF06458"/>
    </source>
</evidence>